<name>A0AAX3AF15_9RHOB</name>
<keyword evidence="3" id="KW-1185">Reference proteome</keyword>
<accession>A0AAX3AF15</accession>
<protein>
    <submittedName>
        <fullName evidence="2">Uncharacterized protein</fullName>
    </submittedName>
</protein>
<organism evidence="2 3">
    <name type="scientific">Sulfitobacter pontiacus</name>
    <dbReference type="NCBI Taxonomy" id="60137"/>
    <lineage>
        <taxon>Bacteria</taxon>
        <taxon>Pseudomonadati</taxon>
        <taxon>Pseudomonadota</taxon>
        <taxon>Alphaproteobacteria</taxon>
        <taxon>Rhodobacterales</taxon>
        <taxon>Roseobacteraceae</taxon>
        <taxon>Sulfitobacter</taxon>
    </lineage>
</organism>
<dbReference type="AlphaFoldDB" id="A0AAX3AF15"/>
<keyword evidence="2" id="KW-0614">Plasmid</keyword>
<dbReference type="RefSeq" id="WP_156178419.1">
    <property type="nucleotide sequence ID" value="NZ_CP084960.1"/>
</dbReference>
<geneLocation type="plasmid" evidence="2 3">
    <name>pDSM110277_a</name>
</geneLocation>
<gene>
    <name evidence="2" type="ORF">DSM110277_03199</name>
</gene>
<evidence type="ECO:0000313" key="3">
    <source>
        <dbReference type="Proteomes" id="UP000830781"/>
    </source>
</evidence>
<keyword evidence="1" id="KW-0472">Membrane</keyword>
<dbReference type="EMBL" id="CP084960">
    <property type="protein sequence ID" value="UOA24752.1"/>
    <property type="molecule type" value="Genomic_DNA"/>
</dbReference>
<feature type="transmembrane region" description="Helical" evidence="1">
    <location>
        <begin position="16"/>
        <end position="35"/>
    </location>
</feature>
<reference evidence="3" key="1">
    <citation type="journal article" date="2022" name="Microorganisms">
        <title>Beyond the ABCs#Discovery of Three New Plasmid Types in Rhodobacterales (RepQ, RepY, RepW).</title>
        <authorList>
            <person name="Freese H.M."/>
            <person name="Ringel V."/>
            <person name="Overmann J."/>
            <person name="Petersen J."/>
        </authorList>
    </citation>
    <scope>NUCLEOTIDE SEQUENCE [LARGE SCALE GENOMIC DNA]</scope>
    <source>
        <strain evidence="3">DSM 110277</strain>
        <plasmid evidence="3">pDSM110277_a</plasmid>
    </source>
</reference>
<keyword evidence="1" id="KW-1133">Transmembrane helix</keyword>
<dbReference type="Proteomes" id="UP000830781">
    <property type="component" value="Plasmid pDSM110277_a"/>
</dbReference>
<proteinExistence type="predicted"/>
<evidence type="ECO:0000256" key="1">
    <source>
        <dbReference type="SAM" id="Phobius"/>
    </source>
</evidence>
<sequence length="54" mass="5973">MSNQEPDFEKSKKWHWIPLAGIAAAVAFALFAALYEDASDEPLNDAANDVEHLN</sequence>
<keyword evidence="1" id="KW-0812">Transmembrane</keyword>
<evidence type="ECO:0000313" key="2">
    <source>
        <dbReference type="EMBL" id="UOA24752.1"/>
    </source>
</evidence>